<feature type="compositionally biased region" description="Polar residues" evidence="1">
    <location>
        <begin position="1"/>
        <end position="10"/>
    </location>
</feature>
<feature type="compositionally biased region" description="Polar residues" evidence="1">
    <location>
        <begin position="183"/>
        <end position="194"/>
    </location>
</feature>
<feature type="compositionally biased region" description="Polar residues" evidence="1">
    <location>
        <begin position="150"/>
        <end position="163"/>
    </location>
</feature>
<keyword evidence="3" id="KW-1185">Reference proteome</keyword>
<dbReference type="RefSeq" id="WP_255806325.1">
    <property type="nucleotide sequence ID" value="NZ_CP038802.1"/>
</dbReference>
<proteinExistence type="predicted"/>
<evidence type="ECO:0000313" key="3">
    <source>
        <dbReference type="Proteomes" id="UP001059401"/>
    </source>
</evidence>
<name>A0ABY5HSX1_9SPIR</name>
<organism evidence="2 3">
    <name type="scientific">Treponema putidum</name>
    <dbReference type="NCBI Taxonomy" id="221027"/>
    <lineage>
        <taxon>Bacteria</taxon>
        <taxon>Pseudomonadati</taxon>
        <taxon>Spirochaetota</taxon>
        <taxon>Spirochaetia</taxon>
        <taxon>Spirochaetales</taxon>
        <taxon>Treponemataceae</taxon>
        <taxon>Treponema</taxon>
    </lineage>
</organism>
<evidence type="ECO:0000256" key="1">
    <source>
        <dbReference type="SAM" id="MobiDB-lite"/>
    </source>
</evidence>
<dbReference type="EMBL" id="CP038802">
    <property type="protein sequence ID" value="UTY28504.1"/>
    <property type="molecule type" value="Genomic_DNA"/>
</dbReference>
<evidence type="ECO:0000313" key="2">
    <source>
        <dbReference type="EMBL" id="UTY28504.1"/>
    </source>
</evidence>
<reference evidence="2" key="1">
    <citation type="submission" date="2019-04" db="EMBL/GenBank/DDBJ databases">
        <title>Whole genome sequencing of oral phylogroup 2 treponemes.</title>
        <authorList>
            <person name="Chan Y."/>
            <person name="Zeng H.H."/>
            <person name="Yu X.L."/>
            <person name="Leung W.K."/>
            <person name="Watt R.M."/>
        </authorList>
    </citation>
    <scope>NUCLEOTIDE SEQUENCE</scope>
    <source>
        <strain evidence="2">OMZ 847</strain>
    </source>
</reference>
<feature type="compositionally biased region" description="Gly residues" evidence="1">
    <location>
        <begin position="112"/>
        <end position="122"/>
    </location>
</feature>
<protein>
    <submittedName>
        <fullName evidence="2">Uncharacterized protein</fullName>
    </submittedName>
</protein>
<accession>A0ABY5HSX1</accession>
<dbReference type="Proteomes" id="UP001059401">
    <property type="component" value="Chromosome"/>
</dbReference>
<feature type="compositionally biased region" description="Low complexity" evidence="1">
    <location>
        <begin position="64"/>
        <end position="89"/>
    </location>
</feature>
<sequence>MVNWKNSNHLMESDDSVFGLGTGTVVKSARGLGFNSNHDDPHVVPEEGNDDSGTGSNPAVPSPGTTTPEPADSTTSPAPSGTGSAPSEPANDETGQDAGHNTAGETDIPSNGGSGTGSGNSGDGSNYYDDHNSVYDNYDDEDDYHHNHQSNESSDSGAGNTALSGTSPSSSSNEGTGVDQAPLLNSNNAGNANETPAAVSPRDKGKAALLNFSQWELDNLKAANKNDMLAVYYDDKVTKKKLSFDASCKEVENDLPMQTDKNGKVIYLDTCNYNSTIGAFRLSGYTYKDGLTKEKVEKITNKAVAGKKNKPYTDVIKEVFGIDADYYEIPKGITLEDLKALVGDNPALIKFPQRDFWGNDTLPKDGQHGIGYANGGFIDPYMGRHGEQWEDVRGIKSTADFTSNLGGLYFEIKK</sequence>
<gene>
    <name evidence="2" type="ORF">E4N76_05495</name>
</gene>
<feature type="region of interest" description="Disordered" evidence="1">
    <location>
        <begin position="1"/>
        <end position="202"/>
    </location>
</feature>